<dbReference type="EMBL" id="JAGQDD010000001">
    <property type="protein sequence ID" value="MBQ0929232.1"/>
    <property type="molecule type" value="Genomic_DNA"/>
</dbReference>
<accession>A0A940YAL8</accession>
<dbReference type="Proteomes" id="UP000676246">
    <property type="component" value="Unassembled WGS sequence"/>
</dbReference>
<dbReference type="InterPro" id="IPR051396">
    <property type="entry name" value="Bact_Antivir_Def_Nuclease"/>
</dbReference>
<proteinExistence type="predicted"/>
<dbReference type="SUPFAM" id="SSF52540">
    <property type="entry name" value="P-loop containing nucleoside triphosphate hydrolases"/>
    <property type="match status" value="1"/>
</dbReference>
<protein>
    <submittedName>
        <fullName evidence="1">AAA family ATPase</fullName>
    </submittedName>
</protein>
<dbReference type="PANTHER" id="PTHR43581">
    <property type="entry name" value="ATP/GTP PHOSPHATASE"/>
    <property type="match status" value="1"/>
</dbReference>
<name>A0A940YAL8_9BURK</name>
<reference evidence="1 2" key="1">
    <citation type="submission" date="2021-04" db="EMBL/GenBank/DDBJ databases">
        <title>The genome sequence of Ideonella sp. 3Y2.</title>
        <authorList>
            <person name="Liu Y."/>
        </authorList>
    </citation>
    <scope>NUCLEOTIDE SEQUENCE [LARGE SCALE GENOMIC DNA]</scope>
    <source>
        <strain evidence="1 2">3Y2</strain>
    </source>
</reference>
<organism evidence="1 2">
    <name type="scientific">Ideonella alba</name>
    <dbReference type="NCBI Taxonomy" id="2824118"/>
    <lineage>
        <taxon>Bacteria</taxon>
        <taxon>Pseudomonadati</taxon>
        <taxon>Pseudomonadota</taxon>
        <taxon>Betaproteobacteria</taxon>
        <taxon>Burkholderiales</taxon>
        <taxon>Sphaerotilaceae</taxon>
        <taxon>Ideonella</taxon>
    </lineage>
</organism>
<keyword evidence="2" id="KW-1185">Reference proteome</keyword>
<evidence type="ECO:0000313" key="1">
    <source>
        <dbReference type="EMBL" id="MBQ0929232.1"/>
    </source>
</evidence>
<sequence>MTVHTPAMERILPTKSYFSNLDVSGYRVFESLKIEKFRRVNVIGGKNGVGKSSLLELLFSLMDRRNVMSPFRSFTFRNVAPGGEIAVRQLFYNQEKDKPVVVKAGLRDGVALSMTMSYSAPPPNLSGFQRAPGVVASDSSVTFNVQRGLKVEFTEGSNVVDGQFLLPSRDGFVGATYRSGVTSIPAGVYLSPALKNSPNDLATKVSEIILNGKHDKLLEVAQRINNDVQKLEVLFQTGAPVVNALMAGGKYLPVSFLGDGAATLLSIAASMLWIGPGCLFIDEFEGAVHYSKLQDAWKMIISLSRETDCQVFVVTHSLECIKSAVAAAQGIGAEMDLQYIRLDRVKERVVATPYAVDNLSKAVEMDWEIR</sequence>
<dbReference type="AlphaFoldDB" id="A0A940YAL8"/>
<dbReference type="InterPro" id="IPR027417">
    <property type="entry name" value="P-loop_NTPase"/>
</dbReference>
<dbReference type="RefSeq" id="WP_210851487.1">
    <property type="nucleotide sequence ID" value="NZ_JAGQDD010000001.1"/>
</dbReference>
<gene>
    <name evidence="1" type="ORF">KAK03_01960</name>
</gene>
<evidence type="ECO:0000313" key="2">
    <source>
        <dbReference type="Proteomes" id="UP000676246"/>
    </source>
</evidence>
<dbReference type="PANTHER" id="PTHR43581:SF4">
    <property type="entry name" value="ATP_GTP PHOSPHATASE"/>
    <property type="match status" value="1"/>
</dbReference>
<comment type="caution">
    <text evidence="1">The sequence shown here is derived from an EMBL/GenBank/DDBJ whole genome shotgun (WGS) entry which is preliminary data.</text>
</comment>
<dbReference type="Gene3D" id="3.40.50.300">
    <property type="entry name" value="P-loop containing nucleotide triphosphate hydrolases"/>
    <property type="match status" value="2"/>
</dbReference>